<name>A0A1J5RDM0_9ZZZZ</name>
<sequence length="126" mass="14423">MLKEDNRAIVVINGKDVLVEWSAAAERELARRQAPLFVELELYFSCLVKKFVHFRDDSRGRPTVAASDKLRLYFRPVTSTACSFEVAERLGRQPEIDIDSKALRKIAPKRVAISHERGAWCGSFNW</sequence>
<dbReference type="AlphaFoldDB" id="A0A1J5RDM0"/>
<protein>
    <submittedName>
        <fullName evidence="1">Uncharacterized protein</fullName>
    </submittedName>
</protein>
<accession>A0A1J5RDM0</accession>
<evidence type="ECO:0000313" key="1">
    <source>
        <dbReference type="EMBL" id="OIQ94190.1"/>
    </source>
</evidence>
<gene>
    <name evidence="1" type="ORF">GALL_238190</name>
</gene>
<dbReference type="EMBL" id="MLJW01000191">
    <property type="protein sequence ID" value="OIQ94190.1"/>
    <property type="molecule type" value="Genomic_DNA"/>
</dbReference>
<organism evidence="1">
    <name type="scientific">mine drainage metagenome</name>
    <dbReference type="NCBI Taxonomy" id="410659"/>
    <lineage>
        <taxon>unclassified sequences</taxon>
        <taxon>metagenomes</taxon>
        <taxon>ecological metagenomes</taxon>
    </lineage>
</organism>
<reference evidence="1" key="1">
    <citation type="submission" date="2016-10" db="EMBL/GenBank/DDBJ databases">
        <title>Sequence of Gallionella enrichment culture.</title>
        <authorList>
            <person name="Poehlein A."/>
            <person name="Muehling M."/>
            <person name="Daniel R."/>
        </authorList>
    </citation>
    <scope>NUCLEOTIDE SEQUENCE</scope>
</reference>
<proteinExistence type="predicted"/>
<comment type="caution">
    <text evidence="1">The sequence shown here is derived from an EMBL/GenBank/DDBJ whole genome shotgun (WGS) entry which is preliminary data.</text>
</comment>